<dbReference type="NCBIfam" id="TIGR00684">
    <property type="entry name" value="narJ"/>
    <property type="match status" value="1"/>
</dbReference>
<evidence type="ECO:0000313" key="3">
    <source>
        <dbReference type="Proteomes" id="UP000242084"/>
    </source>
</evidence>
<keyword evidence="3" id="KW-1185">Reference proteome</keyword>
<dbReference type="GO" id="GO:0016530">
    <property type="term" value="F:metallochaperone activity"/>
    <property type="evidence" value="ECO:0007669"/>
    <property type="project" value="TreeGrafter"/>
</dbReference>
<dbReference type="InterPro" id="IPR036411">
    <property type="entry name" value="TorD-like_sf"/>
</dbReference>
<dbReference type="OrthoDB" id="5296272at2"/>
<dbReference type="PANTHER" id="PTHR43680:SF2">
    <property type="entry name" value="NITRATE REDUCTASE MOLYBDENUM COFACTOR ASSEMBLY CHAPERONE NARJ"/>
    <property type="match status" value="1"/>
</dbReference>
<dbReference type="GO" id="GO:0042128">
    <property type="term" value="P:nitrate assimilation"/>
    <property type="evidence" value="ECO:0007669"/>
    <property type="project" value="UniProtKB-KW"/>
</dbReference>
<dbReference type="InterPro" id="IPR003765">
    <property type="entry name" value="NO3_reductase_chaperone_NarJ"/>
</dbReference>
<sequence length="191" mass="22611">MINLDTLYQYKESFGFFSSQLTYPEKLDFHPKPFESTFTENHPGYKSIKCYWENMHEISLDDIQEVYTKTFDFEKKTTLYMTYNKLTEQKERGQMLARLKVLYEMFGLEMPSGELSDFLPLMLEFLYAAEWRGDSRAEESLTLVVMVIEDGTYELMKVLGEQRSPYFHLIEAIRETLKACVIEQEKVSQCD</sequence>
<organism evidence="2 3">
    <name type="scientific">Mammaliicoccus stepanovicii</name>
    <dbReference type="NCBI Taxonomy" id="643214"/>
    <lineage>
        <taxon>Bacteria</taxon>
        <taxon>Bacillati</taxon>
        <taxon>Bacillota</taxon>
        <taxon>Bacilli</taxon>
        <taxon>Bacillales</taxon>
        <taxon>Staphylococcaceae</taxon>
        <taxon>Mammaliicoccus</taxon>
    </lineage>
</organism>
<proteinExistence type="predicted"/>
<protein>
    <submittedName>
        <fullName evidence="2">Nitrate reductase subunit delta</fullName>
        <ecNumber evidence="2">1.7.99.4</ecNumber>
    </submittedName>
</protein>
<dbReference type="EMBL" id="LT906462">
    <property type="protein sequence ID" value="SNV58825.1"/>
    <property type="molecule type" value="Genomic_DNA"/>
</dbReference>
<evidence type="ECO:0000256" key="1">
    <source>
        <dbReference type="ARBA" id="ARBA00023063"/>
    </source>
</evidence>
<keyword evidence="1" id="KW-0534">Nitrate assimilation</keyword>
<keyword evidence="2" id="KW-0560">Oxidoreductase</keyword>
<dbReference type="Proteomes" id="UP000242084">
    <property type="component" value="Chromosome 1"/>
</dbReference>
<dbReference type="EC" id="1.7.99.4" evidence="2"/>
<dbReference type="RefSeq" id="WP_095086255.1">
    <property type="nucleotide sequence ID" value="NZ_BMDM01000003.1"/>
</dbReference>
<dbReference type="KEGG" id="sste:SAMEA4384403_0494"/>
<name>A0A239YIM9_9STAP</name>
<dbReference type="InterPro" id="IPR020945">
    <property type="entry name" value="DMSO/NO3_reduct_chaperone"/>
</dbReference>
<dbReference type="SUPFAM" id="SSF89155">
    <property type="entry name" value="TorD-like"/>
    <property type="match status" value="1"/>
</dbReference>
<dbReference type="Pfam" id="PF02613">
    <property type="entry name" value="Nitrate_red_del"/>
    <property type="match status" value="1"/>
</dbReference>
<dbReference type="GO" id="GO:0051131">
    <property type="term" value="P:chaperone-mediated protein complex assembly"/>
    <property type="evidence" value="ECO:0007669"/>
    <property type="project" value="InterPro"/>
</dbReference>
<dbReference type="GO" id="GO:0051082">
    <property type="term" value="F:unfolded protein binding"/>
    <property type="evidence" value="ECO:0007669"/>
    <property type="project" value="InterPro"/>
</dbReference>
<reference evidence="2 3" key="1">
    <citation type="submission" date="2017-06" db="EMBL/GenBank/DDBJ databases">
        <authorList>
            <consortium name="Pathogen Informatics"/>
        </authorList>
    </citation>
    <scope>NUCLEOTIDE SEQUENCE [LARGE SCALE GENOMIC DNA]</scope>
    <source>
        <strain evidence="2 3">NCTC13839</strain>
    </source>
</reference>
<accession>A0A239YIM9</accession>
<dbReference type="AlphaFoldDB" id="A0A239YIM9"/>
<dbReference type="GO" id="GO:0016491">
    <property type="term" value="F:oxidoreductase activity"/>
    <property type="evidence" value="ECO:0007669"/>
    <property type="project" value="UniProtKB-KW"/>
</dbReference>
<dbReference type="PANTHER" id="PTHR43680">
    <property type="entry name" value="NITRATE REDUCTASE MOLYBDENUM COFACTOR ASSEMBLY CHAPERONE"/>
    <property type="match status" value="1"/>
</dbReference>
<evidence type="ECO:0000313" key="2">
    <source>
        <dbReference type="EMBL" id="SNV58825.1"/>
    </source>
</evidence>
<gene>
    <name evidence="2" type="primary">narJ</name>
    <name evidence="2" type="ORF">SAMEA4384403_00494</name>
</gene>